<sequence length="413" mass="46552">MSQSEKVSVQLLQVGMFIRLPASWKDHPFLFNSFKIKDTAQIQLIKRLGIKEVFYVREKSDAKPAQANGDEQIDRQALSDLKSEMDKQKNELIEKQQQLKRRFKKTEQKFDRSLSMMRSMTSKISSRPLNAVNEAKELINNLTDILVSGEDLALHLMADAKPGDVIYHHALNVSMLSMLMAKELDWPREKIELIGLGALFHDIGKFKIPSNILRKKASLTDAEQNLLKQHPLMSINFLKLADSFPDEAKPMIANHHEFLDGSGYPQGLKQEALDEPSQLLTVVNEFDALCNGTHHIKAKTPSTALGQLYKNYKTKLNTEYVGKFIKKLGVYPPGSVVELSNGQFALVITVNLQQILLPDVIAYDPLVPKEQAPIISLQDHGLKVVRSLPPSGLPEKVMKYLNPRTNVTYAFGK</sequence>
<evidence type="ECO:0000256" key="1">
    <source>
        <dbReference type="SAM" id="Coils"/>
    </source>
</evidence>
<protein>
    <submittedName>
        <fullName evidence="3">HD-GYP domain-containing protein</fullName>
    </submittedName>
</protein>
<proteinExistence type="predicted"/>
<feature type="domain" description="HD-GYP" evidence="2">
    <location>
        <begin position="146"/>
        <end position="340"/>
    </location>
</feature>
<dbReference type="Pfam" id="PF11871">
    <property type="entry name" value="DUF3391"/>
    <property type="match status" value="1"/>
</dbReference>
<gene>
    <name evidence="3" type="ORF">EXU30_01855</name>
</gene>
<organism evidence="3 4">
    <name type="scientific">Shewanella maritima</name>
    <dbReference type="NCBI Taxonomy" id="2520507"/>
    <lineage>
        <taxon>Bacteria</taxon>
        <taxon>Pseudomonadati</taxon>
        <taxon>Pseudomonadota</taxon>
        <taxon>Gammaproteobacteria</taxon>
        <taxon>Alteromonadales</taxon>
        <taxon>Shewanellaceae</taxon>
        <taxon>Shewanella</taxon>
    </lineage>
</organism>
<evidence type="ECO:0000313" key="3">
    <source>
        <dbReference type="EMBL" id="QBF81578.1"/>
    </source>
</evidence>
<dbReference type="EMBL" id="CP036200">
    <property type="protein sequence ID" value="QBF81578.1"/>
    <property type="molecule type" value="Genomic_DNA"/>
</dbReference>
<dbReference type="GO" id="GO:0008081">
    <property type="term" value="F:phosphoric diester hydrolase activity"/>
    <property type="evidence" value="ECO:0007669"/>
    <property type="project" value="UniProtKB-ARBA"/>
</dbReference>
<feature type="coiled-coil region" evidence="1">
    <location>
        <begin position="75"/>
        <end position="109"/>
    </location>
</feature>
<evidence type="ECO:0000259" key="2">
    <source>
        <dbReference type="PROSITE" id="PS51832"/>
    </source>
</evidence>
<dbReference type="SMART" id="SM00471">
    <property type="entry name" value="HDc"/>
    <property type="match status" value="1"/>
</dbReference>
<dbReference type="Proteomes" id="UP000291106">
    <property type="component" value="Chromosome"/>
</dbReference>
<dbReference type="SUPFAM" id="SSF109604">
    <property type="entry name" value="HD-domain/PDEase-like"/>
    <property type="match status" value="1"/>
</dbReference>
<dbReference type="InterPro" id="IPR037522">
    <property type="entry name" value="HD_GYP_dom"/>
</dbReference>
<dbReference type="InterPro" id="IPR021812">
    <property type="entry name" value="DUF3391"/>
</dbReference>
<dbReference type="InterPro" id="IPR003607">
    <property type="entry name" value="HD/PDEase_dom"/>
</dbReference>
<dbReference type="NCBIfam" id="TIGR00277">
    <property type="entry name" value="HDIG"/>
    <property type="match status" value="1"/>
</dbReference>
<reference evidence="3 4" key="1">
    <citation type="submission" date="2019-02" db="EMBL/GenBank/DDBJ databases">
        <title>Shewanella sp. D4-2 isolated from Dokdo Island.</title>
        <authorList>
            <person name="Baek K."/>
        </authorList>
    </citation>
    <scope>NUCLEOTIDE SEQUENCE [LARGE SCALE GENOMIC DNA]</scope>
    <source>
        <strain evidence="3 4">D4-2</strain>
    </source>
</reference>
<dbReference type="CDD" id="cd00077">
    <property type="entry name" value="HDc"/>
    <property type="match status" value="1"/>
</dbReference>
<dbReference type="PANTHER" id="PTHR43155:SF2">
    <property type="entry name" value="CYCLIC DI-GMP PHOSPHODIESTERASE PA4108"/>
    <property type="match status" value="1"/>
</dbReference>
<dbReference type="OrthoDB" id="9764808at2"/>
<name>A0A411PDK4_9GAMM</name>
<dbReference type="PROSITE" id="PS51832">
    <property type="entry name" value="HD_GYP"/>
    <property type="match status" value="1"/>
</dbReference>
<keyword evidence="4" id="KW-1185">Reference proteome</keyword>
<dbReference type="PANTHER" id="PTHR43155">
    <property type="entry name" value="CYCLIC DI-GMP PHOSPHODIESTERASE PA4108-RELATED"/>
    <property type="match status" value="1"/>
</dbReference>
<keyword evidence="1" id="KW-0175">Coiled coil</keyword>
<accession>A0A411PDK4</accession>
<evidence type="ECO:0000313" key="4">
    <source>
        <dbReference type="Proteomes" id="UP000291106"/>
    </source>
</evidence>
<dbReference type="InterPro" id="IPR006675">
    <property type="entry name" value="HDIG_dom"/>
</dbReference>
<dbReference type="RefSeq" id="WP_130597552.1">
    <property type="nucleotide sequence ID" value="NZ_CP036200.1"/>
</dbReference>
<dbReference type="Pfam" id="PF13487">
    <property type="entry name" value="HD_5"/>
    <property type="match status" value="1"/>
</dbReference>
<dbReference type="KEGG" id="smai:EXU30_01855"/>
<dbReference type="AlphaFoldDB" id="A0A411PDK4"/>
<dbReference type="Gene3D" id="1.10.3210.10">
    <property type="entry name" value="Hypothetical protein af1432"/>
    <property type="match status" value="1"/>
</dbReference>